<reference evidence="2" key="2">
    <citation type="submission" date="2024-02" db="EMBL/GenBank/DDBJ databases">
        <title>Neisseria leonii sp. nov.</title>
        <authorList>
            <person name="Boutroux M."/>
            <person name="Favre-Rochex S."/>
            <person name="Gorgette O."/>
            <person name="Touak G."/>
            <person name="Muhle E."/>
            <person name="Chesneau O."/>
            <person name="Clermont D."/>
            <person name="Rahi P."/>
        </authorList>
    </citation>
    <scope>NUCLEOTIDE SEQUENCE</scope>
    <source>
        <strain evidence="2">51.81</strain>
    </source>
</reference>
<evidence type="ECO:0000313" key="3">
    <source>
        <dbReference type="Proteomes" id="UP001149607"/>
    </source>
</evidence>
<dbReference type="Proteomes" id="UP001149607">
    <property type="component" value="Chromosome"/>
</dbReference>
<sequence>MTTTPNHQTVPADEWDLDHLDNALNCFDGVAVEGGTDAAEEDGNCAGGACKI</sequence>
<dbReference type="EMBL" id="JAPQFL010000001">
    <property type="protein sequence ID" value="MDD9327342.1"/>
    <property type="molecule type" value="Genomic_DNA"/>
</dbReference>
<accession>A0A9X4IDL7</accession>
<dbReference type="EMBL" id="CP146598">
    <property type="protein sequence ID" value="WWY03728.1"/>
    <property type="molecule type" value="Genomic_DNA"/>
</dbReference>
<keyword evidence="3" id="KW-1185">Reference proteome</keyword>
<gene>
    <name evidence="1" type="ORF">ORY91_000727</name>
    <name evidence="2" type="ORF">V9W64_03020</name>
</gene>
<evidence type="ECO:0000313" key="1">
    <source>
        <dbReference type="EMBL" id="MDD9327342.1"/>
    </source>
</evidence>
<name>A0A9X4IDL7_9NEIS</name>
<reference evidence="1" key="1">
    <citation type="submission" date="2022-10" db="EMBL/GenBank/DDBJ databases">
        <authorList>
            <person name="Boutroux M."/>
        </authorList>
    </citation>
    <scope>NUCLEOTIDE SEQUENCE</scope>
    <source>
        <strain evidence="1">51.81</strain>
    </source>
</reference>
<dbReference type="AlphaFoldDB" id="A0A9X4IDL7"/>
<organism evidence="1">
    <name type="scientific">Neisseria leonii</name>
    <dbReference type="NCBI Taxonomy" id="2995413"/>
    <lineage>
        <taxon>Bacteria</taxon>
        <taxon>Pseudomonadati</taxon>
        <taxon>Pseudomonadota</taxon>
        <taxon>Betaproteobacteria</taxon>
        <taxon>Neisseriales</taxon>
        <taxon>Neisseriaceae</taxon>
        <taxon>Neisseria</taxon>
    </lineage>
</organism>
<dbReference type="RefSeq" id="WP_274584585.1">
    <property type="nucleotide sequence ID" value="NZ_CP145811.1"/>
</dbReference>
<evidence type="ECO:0000313" key="2">
    <source>
        <dbReference type="EMBL" id="WWY03728.1"/>
    </source>
</evidence>
<proteinExistence type="predicted"/>
<protein>
    <submittedName>
        <fullName evidence="1">Uncharacterized protein</fullName>
    </submittedName>
</protein>